<dbReference type="InterPro" id="IPR011008">
    <property type="entry name" value="Dimeric_a/b-barrel"/>
</dbReference>
<dbReference type="Proteomes" id="UP000694941">
    <property type="component" value="Unplaced"/>
</dbReference>
<evidence type="ECO:0000259" key="2">
    <source>
        <dbReference type="Pfam" id="PF07978"/>
    </source>
</evidence>
<accession>A0ABM1B125</accession>
<proteinExistence type="inferred from homology"/>
<reference evidence="4" key="1">
    <citation type="submission" date="2025-08" db="UniProtKB">
        <authorList>
            <consortium name="RefSeq"/>
        </authorList>
    </citation>
    <scope>IDENTIFICATION</scope>
    <source>
        <tissue evidence="4">Muscle</tissue>
    </source>
</reference>
<dbReference type="SUPFAM" id="SSF54909">
    <property type="entry name" value="Dimeric alpha+beta barrel"/>
    <property type="match status" value="2"/>
</dbReference>
<dbReference type="Pfam" id="PF07978">
    <property type="entry name" value="NIPSNAP"/>
    <property type="match status" value="2"/>
</dbReference>
<dbReference type="PANTHER" id="PTHR21017:SF17">
    <property type="entry name" value="PROTEIN NIPSNAP"/>
    <property type="match status" value="1"/>
</dbReference>
<organism evidence="3 4">
    <name type="scientific">Limulus polyphemus</name>
    <name type="common">Atlantic horseshoe crab</name>
    <dbReference type="NCBI Taxonomy" id="6850"/>
    <lineage>
        <taxon>Eukaryota</taxon>
        <taxon>Metazoa</taxon>
        <taxon>Ecdysozoa</taxon>
        <taxon>Arthropoda</taxon>
        <taxon>Chelicerata</taxon>
        <taxon>Merostomata</taxon>
        <taxon>Xiphosura</taxon>
        <taxon>Limulidae</taxon>
        <taxon>Limulus</taxon>
    </lineage>
</organism>
<dbReference type="InterPro" id="IPR012577">
    <property type="entry name" value="NIPSNAP"/>
</dbReference>
<sequence length="275" mass="32235">MALILKAKTICSSKTISGFYPLIARALSTSKADQNNEGWLSKLLHVRKIDPGKDSHSRLLSDSDTVYELQIHDVKPDSMEPYLQGYEQWVQVLQEKSKNTELVGSWRVEIGDQDQVVHIWRHNGYTNANKTFELCDTDLDLKNLHQERVNYLRARQNQIMLAFSYWGHAQPAVRNCKYEMRSYILKPGTMIEWANNWARGINFRKAHAVAGYFSQIGQLYMVHHIWGYPDLQKRKEYREEAWRKPGWDECVAYTVPLIREMRSRWLTPNSFSPIK</sequence>
<name>A0ABM1B125_LIMPO</name>
<gene>
    <name evidence="4" type="primary">LOC106457712</name>
</gene>
<evidence type="ECO:0000313" key="3">
    <source>
        <dbReference type="Proteomes" id="UP000694941"/>
    </source>
</evidence>
<evidence type="ECO:0000256" key="1">
    <source>
        <dbReference type="ARBA" id="ARBA00005291"/>
    </source>
</evidence>
<dbReference type="PANTHER" id="PTHR21017">
    <property type="entry name" value="NIPSNAP-RELATED"/>
    <property type="match status" value="1"/>
</dbReference>
<dbReference type="Gene3D" id="3.30.70.100">
    <property type="match status" value="2"/>
</dbReference>
<feature type="domain" description="NIPSNAP" evidence="2">
    <location>
        <begin position="67"/>
        <end position="164"/>
    </location>
</feature>
<comment type="similarity">
    <text evidence="1">Belongs to the NipSnap family.</text>
</comment>
<protein>
    <submittedName>
        <fullName evidence="4">Protein NipSnap-like</fullName>
    </submittedName>
</protein>
<evidence type="ECO:0000313" key="4">
    <source>
        <dbReference type="RefSeq" id="XP_013772612.1"/>
    </source>
</evidence>
<keyword evidence="3" id="KW-1185">Reference proteome</keyword>
<dbReference type="GeneID" id="106457712"/>
<dbReference type="InterPro" id="IPR051557">
    <property type="entry name" value="NipSnap_domain"/>
</dbReference>
<dbReference type="RefSeq" id="XP_013772612.1">
    <property type="nucleotide sequence ID" value="XM_013917158.2"/>
</dbReference>
<feature type="domain" description="NIPSNAP" evidence="2">
    <location>
        <begin position="178"/>
        <end position="273"/>
    </location>
</feature>